<evidence type="ECO:0000313" key="2">
    <source>
        <dbReference type="Proteomes" id="UP000028488"/>
    </source>
</evidence>
<name>A0A076EMZ8_RHOOP</name>
<organism evidence="1 2">
    <name type="scientific">Rhodococcus opacus</name>
    <name type="common">Nocardia opaca</name>
    <dbReference type="NCBI Taxonomy" id="37919"/>
    <lineage>
        <taxon>Bacteria</taxon>
        <taxon>Bacillati</taxon>
        <taxon>Actinomycetota</taxon>
        <taxon>Actinomycetes</taxon>
        <taxon>Mycobacteriales</taxon>
        <taxon>Nocardiaceae</taxon>
        <taxon>Rhodococcus</taxon>
    </lineage>
</organism>
<dbReference type="RefSeq" id="WP_037236223.1">
    <property type="nucleotide sequence ID" value="NZ_CP008947.1"/>
</dbReference>
<dbReference type="AlphaFoldDB" id="A0A076EMZ8"/>
<dbReference type="EMBL" id="CP008947">
    <property type="protein sequence ID" value="AII07166.1"/>
    <property type="molecule type" value="Genomic_DNA"/>
</dbReference>
<dbReference type="eggNOG" id="ENOG5030AGB">
    <property type="taxonomic scope" value="Bacteria"/>
</dbReference>
<accession>A0A076EMZ8</accession>
<sequence>MAARRRARPPRTDKEPPIKILQNVSSEIREWEHAVTTVMLRIRQIGVLIDRLGPALDDLSELLHAAKQIAETAEGLAVSAKGIDQSAEIIARDAEKIAQALPAVERLGRLADRLPGGGRRSAAGR</sequence>
<reference evidence="1 2" key="1">
    <citation type="submission" date="2014-07" db="EMBL/GenBank/DDBJ databases">
        <title>Genome Sequence of Rhodococcus opacus Strain R7, a Biodegrader of Mono- and Polycyclic Aromatic Hydrocarbons.</title>
        <authorList>
            <person name="Di Gennaro P."/>
            <person name="Zampolli J."/>
            <person name="Presti I."/>
            <person name="Cappelletti M."/>
            <person name="D'Ursi P."/>
            <person name="Orro A."/>
            <person name="Mezzelani A."/>
            <person name="Milanesi L."/>
        </authorList>
    </citation>
    <scope>NUCLEOTIDE SEQUENCE [LARGE SCALE GENOMIC DNA]</scope>
    <source>
        <strain evidence="1 2">R7</strain>
    </source>
</reference>
<dbReference type="Proteomes" id="UP000028488">
    <property type="component" value="Chromosome"/>
</dbReference>
<protein>
    <submittedName>
        <fullName evidence="1">Uncharacterized protein</fullName>
    </submittedName>
</protein>
<proteinExistence type="predicted"/>
<evidence type="ECO:0000313" key="1">
    <source>
        <dbReference type="EMBL" id="AII07166.1"/>
    </source>
</evidence>
<gene>
    <name evidence="1" type="ORF">EP51_21940</name>
</gene>